<evidence type="ECO:0000256" key="5">
    <source>
        <dbReference type="ARBA" id="ARBA00023136"/>
    </source>
</evidence>
<keyword evidence="5 7" id="KW-0472">Membrane</keyword>
<feature type="region of interest" description="Disordered" evidence="6">
    <location>
        <begin position="350"/>
        <end position="372"/>
    </location>
</feature>
<feature type="transmembrane region" description="Helical" evidence="7">
    <location>
        <begin position="222"/>
        <end position="243"/>
    </location>
</feature>
<feature type="transmembrane region" description="Helical" evidence="7">
    <location>
        <begin position="173"/>
        <end position="192"/>
    </location>
</feature>
<feature type="transmembrane region" description="Helical" evidence="7">
    <location>
        <begin position="85"/>
        <end position="105"/>
    </location>
</feature>
<keyword evidence="4 7" id="KW-1133">Transmembrane helix</keyword>
<proteinExistence type="predicted"/>
<name>A0ABV9CBV2_9ACTN</name>
<feature type="transmembrane region" description="Helical" evidence="7">
    <location>
        <begin position="250"/>
        <end position="283"/>
    </location>
</feature>
<keyword evidence="9" id="KW-1185">Reference proteome</keyword>
<dbReference type="RefSeq" id="WP_380838655.1">
    <property type="nucleotide sequence ID" value="NZ_JBHSFP010000003.1"/>
</dbReference>
<evidence type="ECO:0000256" key="4">
    <source>
        <dbReference type="ARBA" id="ARBA00022989"/>
    </source>
</evidence>
<dbReference type="PANTHER" id="PTHR30482:SF5">
    <property type="entry name" value="ABC TRANSPORTER PERMEASE PROTEIN"/>
    <property type="match status" value="1"/>
</dbReference>
<dbReference type="InterPro" id="IPR043428">
    <property type="entry name" value="LivM-like"/>
</dbReference>
<evidence type="ECO:0000256" key="3">
    <source>
        <dbReference type="ARBA" id="ARBA00022692"/>
    </source>
</evidence>
<evidence type="ECO:0000256" key="7">
    <source>
        <dbReference type="SAM" id="Phobius"/>
    </source>
</evidence>
<feature type="transmembrane region" description="Helical" evidence="7">
    <location>
        <begin position="20"/>
        <end position="40"/>
    </location>
</feature>
<gene>
    <name evidence="8" type="ORF">ACFO60_06915</name>
</gene>
<comment type="caution">
    <text evidence="8">The sequence shown here is derived from an EMBL/GenBank/DDBJ whole genome shotgun (WGS) entry which is preliminary data.</text>
</comment>
<dbReference type="Pfam" id="PF02653">
    <property type="entry name" value="BPD_transp_2"/>
    <property type="match status" value="1"/>
</dbReference>
<evidence type="ECO:0000256" key="6">
    <source>
        <dbReference type="SAM" id="MobiDB-lite"/>
    </source>
</evidence>
<reference evidence="9" key="1">
    <citation type="journal article" date="2019" name="Int. J. Syst. Evol. Microbiol.">
        <title>The Global Catalogue of Microorganisms (GCM) 10K type strain sequencing project: providing services to taxonomists for standard genome sequencing and annotation.</title>
        <authorList>
            <consortium name="The Broad Institute Genomics Platform"/>
            <consortium name="The Broad Institute Genome Sequencing Center for Infectious Disease"/>
            <person name="Wu L."/>
            <person name="Ma J."/>
        </authorList>
    </citation>
    <scope>NUCLEOTIDE SEQUENCE [LARGE SCALE GENOMIC DNA]</scope>
    <source>
        <strain evidence="9">CGMCC 4.7132</strain>
    </source>
</reference>
<feature type="transmembrane region" description="Helical" evidence="7">
    <location>
        <begin position="47"/>
        <end position="65"/>
    </location>
</feature>
<protein>
    <submittedName>
        <fullName evidence="8">Branched-chain amino acid ABC transporter permease</fullName>
    </submittedName>
</protein>
<organism evidence="8 9">
    <name type="scientific">Sphaerisporangium dianthi</name>
    <dbReference type="NCBI Taxonomy" id="1436120"/>
    <lineage>
        <taxon>Bacteria</taxon>
        <taxon>Bacillati</taxon>
        <taxon>Actinomycetota</taxon>
        <taxon>Actinomycetes</taxon>
        <taxon>Streptosporangiales</taxon>
        <taxon>Streptosporangiaceae</taxon>
        <taxon>Sphaerisporangium</taxon>
    </lineage>
</organism>
<evidence type="ECO:0000313" key="8">
    <source>
        <dbReference type="EMBL" id="MFC4530488.1"/>
    </source>
</evidence>
<dbReference type="EMBL" id="JBHSFP010000003">
    <property type="protein sequence ID" value="MFC4530488.1"/>
    <property type="molecule type" value="Genomic_DNA"/>
</dbReference>
<feature type="transmembrane region" description="Helical" evidence="7">
    <location>
        <begin position="314"/>
        <end position="335"/>
    </location>
</feature>
<comment type="subcellular location">
    <subcellularLocation>
        <location evidence="1">Cell membrane</location>
        <topology evidence="1">Multi-pass membrane protein</topology>
    </subcellularLocation>
</comment>
<feature type="transmembrane region" description="Helical" evidence="7">
    <location>
        <begin position="112"/>
        <end position="129"/>
    </location>
</feature>
<dbReference type="InterPro" id="IPR001851">
    <property type="entry name" value="ABC_transp_permease"/>
</dbReference>
<accession>A0ABV9CBV2</accession>
<keyword evidence="2" id="KW-1003">Cell membrane</keyword>
<evidence type="ECO:0000256" key="1">
    <source>
        <dbReference type="ARBA" id="ARBA00004651"/>
    </source>
</evidence>
<dbReference type="CDD" id="cd06581">
    <property type="entry name" value="TM_PBP1_LivM_like"/>
    <property type="match status" value="1"/>
</dbReference>
<evidence type="ECO:0000256" key="2">
    <source>
        <dbReference type="ARBA" id="ARBA00022475"/>
    </source>
</evidence>
<dbReference type="PANTHER" id="PTHR30482">
    <property type="entry name" value="HIGH-AFFINITY BRANCHED-CHAIN AMINO ACID TRANSPORT SYSTEM PERMEASE"/>
    <property type="match status" value="1"/>
</dbReference>
<evidence type="ECO:0000313" key="9">
    <source>
        <dbReference type="Proteomes" id="UP001596004"/>
    </source>
</evidence>
<keyword evidence="3 7" id="KW-0812">Transmembrane</keyword>
<dbReference type="Proteomes" id="UP001596004">
    <property type="component" value="Unassembled WGS sequence"/>
</dbReference>
<sequence length="372" mass="37896">MWAGAAAVAIAVPFYLEGFWLQAGLFAMSAAVGAIGIALLTGSTGQLSMGHAFFLAVGAYSYVYFAGDPAAGGSHGLAGLGLPTPLAAVLAVLTAGVAGGLFSPIAGRLKGAYLGIATLALIFLGQHLLFNAEPLTGGYNGRAVPPMELFGLVFADSPSLVVLNVPFGSLERLWFLGLPLVLGAAAFARGVLRGRPGRAMNTIRDHEIAAGVMGVPVARYRAAVFVLSSMYGGLAGVMLALVFQRTVPDYFGVLLSLDYLAMIVIGGLGSIGGAVLGALFVSFLPQLLTRYSDDLPLIAEPGSGGVSPAEAARILYGAAVIAVVLFLPGGLAGLLTRLRAAAGARAATLTRTPRARLTPPPAPHSPSPDTRS</sequence>